<reference evidence="2 3" key="1">
    <citation type="submission" date="2021-11" db="EMBL/GenBank/DDBJ databases">
        <title>Black yeast isolated from Biological Soil Crust.</title>
        <authorList>
            <person name="Kurbessoian T."/>
        </authorList>
    </citation>
    <scope>NUCLEOTIDE SEQUENCE [LARGE SCALE GENOMIC DNA]</scope>
    <source>
        <strain evidence="2 3">CCFEE 5522</strain>
    </source>
</reference>
<evidence type="ECO:0000313" key="3">
    <source>
        <dbReference type="Proteomes" id="UP001324427"/>
    </source>
</evidence>
<accession>A0AAV9JAS9</accession>
<keyword evidence="3" id="KW-1185">Reference proteome</keyword>
<proteinExistence type="predicted"/>
<feature type="compositionally biased region" description="Polar residues" evidence="1">
    <location>
        <begin position="360"/>
        <end position="377"/>
    </location>
</feature>
<gene>
    <name evidence="2" type="ORF">LTR36_007173</name>
</gene>
<dbReference type="AlphaFoldDB" id="A0AAV9JAS9"/>
<sequence length="519" mass="56626">MQQLSAQAFSGNAFDLTTPFADDHSWPPAVVPPPAPFPAYSVAGTFNPPLQDHDFLYPPQASAYPTSMQQYPPAQPFLRDFSSPTSPFLNHHCSTPAPDTPTTWFPADPMASVTNPLLHPLRNEAIVPPYQGLPYLIYIRQLRAQAARESVRDMTSLSTDQHSASASVLQSTSIPADPIAAAFSPLPNPLLYNSPVAALEGEPEGCWHLFEGAAEELFSQNFLTEPTSSASGDAYAQSYPAPGIEAVHDPLPDVFTTLPGSPLSMTSTPASEDVQLGQMRMWEEANEKLGRQDVAAKHGMRATGTVYVQPDASSGSQMVQRTFEVSPATKVAPKVSSAIDTTPAGQMPPQPRASRVAGSQPLQASNAAPAGQQSLQPQVGGAGTILPAARGELFEEFRPEDYQHNRGVFQFLPFLERYAHLGQVEETLHRYIRGVLTHSSASFSGDNNSTHRSNLLRFAHRLLKRALVCLGRYVAAQLAMARRRHVGHEFTRYSTFFCFGRTPIRSAEFAQEDQLFKLE</sequence>
<organism evidence="2 3">
    <name type="scientific">Oleoguttula mirabilis</name>
    <dbReference type="NCBI Taxonomy" id="1507867"/>
    <lineage>
        <taxon>Eukaryota</taxon>
        <taxon>Fungi</taxon>
        <taxon>Dikarya</taxon>
        <taxon>Ascomycota</taxon>
        <taxon>Pezizomycotina</taxon>
        <taxon>Dothideomycetes</taxon>
        <taxon>Dothideomycetidae</taxon>
        <taxon>Mycosphaerellales</taxon>
        <taxon>Teratosphaeriaceae</taxon>
        <taxon>Oleoguttula</taxon>
    </lineage>
</organism>
<dbReference type="EMBL" id="JAVFHQ010000046">
    <property type="protein sequence ID" value="KAK4541973.1"/>
    <property type="molecule type" value="Genomic_DNA"/>
</dbReference>
<comment type="caution">
    <text evidence="2">The sequence shown here is derived from an EMBL/GenBank/DDBJ whole genome shotgun (WGS) entry which is preliminary data.</text>
</comment>
<protein>
    <submittedName>
        <fullName evidence="2">Uncharacterized protein</fullName>
    </submittedName>
</protein>
<dbReference type="Proteomes" id="UP001324427">
    <property type="component" value="Unassembled WGS sequence"/>
</dbReference>
<name>A0AAV9JAS9_9PEZI</name>
<evidence type="ECO:0000256" key="1">
    <source>
        <dbReference type="SAM" id="MobiDB-lite"/>
    </source>
</evidence>
<evidence type="ECO:0000313" key="2">
    <source>
        <dbReference type="EMBL" id="KAK4541973.1"/>
    </source>
</evidence>
<feature type="region of interest" description="Disordered" evidence="1">
    <location>
        <begin position="330"/>
        <end position="382"/>
    </location>
</feature>